<name>A0A923KYA9_9BURK</name>
<protein>
    <submittedName>
        <fullName evidence="1">Uncharacterized protein</fullName>
    </submittedName>
</protein>
<evidence type="ECO:0000313" key="1">
    <source>
        <dbReference type="EMBL" id="MBC3934250.1"/>
    </source>
</evidence>
<dbReference type="EMBL" id="JACOGG010000002">
    <property type="protein sequence ID" value="MBC3934250.1"/>
    <property type="molecule type" value="Genomic_DNA"/>
</dbReference>
<keyword evidence="2" id="KW-1185">Reference proteome</keyword>
<dbReference type="RefSeq" id="WP_186879873.1">
    <property type="nucleotide sequence ID" value="NZ_JACOGG010000002.1"/>
</dbReference>
<proteinExistence type="predicted"/>
<sequence length="313" mass="33646">MRKFLLIITITVFGLQLSACHSIRSGGAPEPSFNIDQDLEQLSKEFASATNISEYYKLDAEKRQDARNRFVSGRLVQMDLQYLKFIRTLTSDKQQLDAATDVVNMSLNLAGTLVGGLQAKSNLAVAAAGISGAKTTIDKDFYYEKSIQALVATMNAKRKEVLYKILLGLSASTENYPFERAVTDLNEYYLAGTLNGALQFINSQAAESSAQSDKALAVLYKVPVPSQPQIISLGSLTDAVGSPAMTPDKAKAILTALGVKPDALPATLDGSDGKTGALQLLKTQIRAAKNLADDTDREVAIRALNAAFKAQGF</sequence>
<gene>
    <name evidence="1" type="ORF">H8K47_02640</name>
</gene>
<organism evidence="1 2">
    <name type="scientific">Undibacterium rugosum</name>
    <dbReference type="NCBI Taxonomy" id="2762291"/>
    <lineage>
        <taxon>Bacteria</taxon>
        <taxon>Pseudomonadati</taxon>
        <taxon>Pseudomonadota</taxon>
        <taxon>Betaproteobacteria</taxon>
        <taxon>Burkholderiales</taxon>
        <taxon>Oxalobacteraceae</taxon>
        <taxon>Undibacterium</taxon>
    </lineage>
</organism>
<comment type="caution">
    <text evidence="1">The sequence shown here is derived from an EMBL/GenBank/DDBJ whole genome shotgun (WGS) entry which is preliminary data.</text>
</comment>
<reference evidence="1" key="1">
    <citation type="submission" date="2020-08" db="EMBL/GenBank/DDBJ databases">
        <title>Novel species isolated from subtropical streams in China.</title>
        <authorList>
            <person name="Lu H."/>
        </authorList>
    </citation>
    <scope>NUCLEOTIDE SEQUENCE</scope>
    <source>
        <strain evidence="1">CY7W</strain>
    </source>
</reference>
<dbReference type="Proteomes" id="UP000612361">
    <property type="component" value="Unassembled WGS sequence"/>
</dbReference>
<evidence type="ECO:0000313" key="2">
    <source>
        <dbReference type="Proteomes" id="UP000612361"/>
    </source>
</evidence>
<accession>A0A923KYA9</accession>
<dbReference type="AlphaFoldDB" id="A0A923KYA9"/>